<evidence type="ECO:0000256" key="2">
    <source>
        <dbReference type="SAM" id="Phobius"/>
    </source>
</evidence>
<dbReference type="Proteomes" id="UP000789375">
    <property type="component" value="Unassembled WGS sequence"/>
</dbReference>
<comment type="caution">
    <text evidence="3">The sequence shown here is derived from an EMBL/GenBank/DDBJ whole genome shotgun (WGS) entry which is preliminary data.</text>
</comment>
<keyword evidence="2" id="KW-0472">Membrane</keyword>
<reference evidence="3" key="1">
    <citation type="submission" date="2021-06" db="EMBL/GenBank/DDBJ databases">
        <authorList>
            <person name="Kallberg Y."/>
            <person name="Tangrot J."/>
            <person name="Rosling A."/>
        </authorList>
    </citation>
    <scope>NUCLEOTIDE SEQUENCE</scope>
    <source>
        <strain evidence="3">87-6 pot B 2015</strain>
    </source>
</reference>
<sequence>QYLMSPPSTIELQTLTTLYQRAKHAFLLRKYDSSHLLCSSAISKLLDLPDPSPSIKILQTKIWNLYINLVAAILAEKSPIVTKNLEIKRLLERSPEKVINDVWFKVVNEGYAEEISEVPGEVVVAWWCLANALNGRNIIEEWFNALPDELILHLEHMSSKHVTNDPILKSYEKIVELYLLQVLPKLKDWDLASKFLADNEIINMDRKKAYEQTLLKLKERTNKPTPLKYTKPKKDKLKKEEGNGNHSNSFLNVRTNYIFTNGMEVLTNNQKYGSSSSPSSNMMTCNNGLFTRPLHPGTRTTATVTSNRNIVDNRPSTVNRIVSTSSTTVNRIVEYLMLYLQRMMSKMSAPGFLFFIMILFVFSTRSNIKKKLHDAFYKWLAKLWQTLKTVTYI</sequence>
<dbReference type="AlphaFoldDB" id="A0A9N9CLP5"/>
<feature type="region of interest" description="Disordered" evidence="1">
    <location>
        <begin position="221"/>
        <end position="246"/>
    </location>
</feature>
<evidence type="ECO:0000313" key="4">
    <source>
        <dbReference type="Proteomes" id="UP000789375"/>
    </source>
</evidence>
<name>A0A9N9CLP5_FUNMO</name>
<keyword evidence="4" id="KW-1185">Reference proteome</keyword>
<accession>A0A9N9CLP5</accession>
<protein>
    <submittedName>
        <fullName evidence="3">1141_t:CDS:1</fullName>
    </submittedName>
</protein>
<organism evidence="3 4">
    <name type="scientific">Funneliformis mosseae</name>
    <name type="common">Endomycorrhizal fungus</name>
    <name type="synonym">Glomus mosseae</name>
    <dbReference type="NCBI Taxonomy" id="27381"/>
    <lineage>
        <taxon>Eukaryota</taxon>
        <taxon>Fungi</taxon>
        <taxon>Fungi incertae sedis</taxon>
        <taxon>Mucoromycota</taxon>
        <taxon>Glomeromycotina</taxon>
        <taxon>Glomeromycetes</taxon>
        <taxon>Glomerales</taxon>
        <taxon>Glomeraceae</taxon>
        <taxon>Funneliformis</taxon>
    </lineage>
</organism>
<feature type="transmembrane region" description="Helical" evidence="2">
    <location>
        <begin position="343"/>
        <end position="362"/>
    </location>
</feature>
<keyword evidence="2" id="KW-1133">Transmembrane helix</keyword>
<proteinExistence type="predicted"/>
<evidence type="ECO:0000313" key="3">
    <source>
        <dbReference type="EMBL" id="CAG8605801.1"/>
    </source>
</evidence>
<gene>
    <name evidence="3" type="ORF">FMOSSE_LOCUS9196</name>
</gene>
<evidence type="ECO:0000256" key="1">
    <source>
        <dbReference type="SAM" id="MobiDB-lite"/>
    </source>
</evidence>
<feature type="non-terminal residue" evidence="3">
    <location>
        <position position="393"/>
    </location>
</feature>
<keyword evidence="2" id="KW-0812">Transmembrane</keyword>
<dbReference type="EMBL" id="CAJVPP010002612">
    <property type="protein sequence ID" value="CAG8605801.1"/>
    <property type="molecule type" value="Genomic_DNA"/>
</dbReference>